<evidence type="ECO:0000256" key="1">
    <source>
        <dbReference type="SAM" id="MobiDB-lite"/>
    </source>
</evidence>
<proteinExistence type="predicted"/>
<evidence type="ECO:0000259" key="2">
    <source>
        <dbReference type="Pfam" id="PF02557"/>
    </source>
</evidence>
<reference evidence="3 4" key="1">
    <citation type="submission" date="2018-05" db="EMBL/GenBank/DDBJ databases">
        <title>Nocardioides silvaticus genome.</title>
        <authorList>
            <person name="Li C."/>
            <person name="Wang G."/>
        </authorList>
    </citation>
    <scope>NUCLEOTIDE SEQUENCE [LARGE SCALE GENOMIC DNA]</scope>
    <source>
        <strain evidence="3 4">CCTCC AB 2018079</strain>
    </source>
</reference>
<keyword evidence="4" id="KW-1185">Reference proteome</keyword>
<dbReference type="AlphaFoldDB" id="A0A316TA08"/>
<dbReference type="Gene3D" id="3.30.1380.10">
    <property type="match status" value="1"/>
</dbReference>
<dbReference type="GO" id="GO:0008233">
    <property type="term" value="F:peptidase activity"/>
    <property type="evidence" value="ECO:0007669"/>
    <property type="project" value="InterPro"/>
</dbReference>
<dbReference type="OrthoDB" id="3293184at2"/>
<accession>A0A316TA08</accession>
<dbReference type="InterPro" id="IPR052179">
    <property type="entry name" value="DD-CPase-like"/>
</dbReference>
<protein>
    <submittedName>
        <fullName evidence="3">Peptidase M15</fullName>
    </submittedName>
</protein>
<gene>
    <name evidence="3" type="ORF">DJ010_18815</name>
</gene>
<feature type="region of interest" description="Disordered" evidence="1">
    <location>
        <begin position="179"/>
        <end position="200"/>
    </location>
</feature>
<name>A0A316TA08_9ACTN</name>
<sequence length="200" mass="21484">MFSQPVGRFALVAAFALSALLALVLLKPFPSASSLGLDLDMGADRGNGRTTADGDVPDGATVFDDHYPAIARLDPDLRGALQEAGTEAGRDGVVLQVNSGWRSRSYQAQLLREAIAEHGSEEEAARWVATPDTSPHVSGDAVDIGGSDAQAWLTDHGASYGLCRVYDNEPWHYELRPDAPEVGCPPTYPDPTWDPRLARR</sequence>
<dbReference type="PANTHER" id="PTHR34385:SF1">
    <property type="entry name" value="PEPTIDOGLYCAN L-ALANYL-D-GLUTAMATE ENDOPEPTIDASE CWLK"/>
    <property type="match status" value="1"/>
</dbReference>
<comment type="caution">
    <text evidence="3">The sequence shown here is derived from an EMBL/GenBank/DDBJ whole genome shotgun (WGS) entry which is preliminary data.</text>
</comment>
<organism evidence="3 4">
    <name type="scientific">Nocardioides silvaticus</name>
    <dbReference type="NCBI Taxonomy" id="2201891"/>
    <lineage>
        <taxon>Bacteria</taxon>
        <taxon>Bacillati</taxon>
        <taxon>Actinomycetota</taxon>
        <taxon>Actinomycetes</taxon>
        <taxon>Propionibacteriales</taxon>
        <taxon>Nocardioidaceae</taxon>
        <taxon>Nocardioides</taxon>
    </lineage>
</organism>
<dbReference type="Pfam" id="PF02557">
    <property type="entry name" value="VanY"/>
    <property type="match status" value="1"/>
</dbReference>
<dbReference type="GO" id="GO:0006508">
    <property type="term" value="P:proteolysis"/>
    <property type="evidence" value="ECO:0007669"/>
    <property type="project" value="InterPro"/>
</dbReference>
<dbReference type="PANTHER" id="PTHR34385">
    <property type="entry name" value="D-ALANYL-D-ALANINE CARBOXYPEPTIDASE"/>
    <property type="match status" value="1"/>
</dbReference>
<dbReference type="Proteomes" id="UP000245507">
    <property type="component" value="Unassembled WGS sequence"/>
</dbReference>
<dbReference type="EMBL" id="QGDD01000010">
    <property type="protein sequence ID" value="PWN01220.1"/>
    <property type="molecule type" value="Genomic_DNA"/>
</dbReference>
<dbReference type="InterPro" id="IPR009045">
    <property type="entry name" value="Zn_M74/Hedgehog-like"/>
</dbReference>
<evidence type="ECO:0000313" key="4">
    <source>
        <dbReference type="Proteomes" id="UP000245507"/>
    </source>
</evidence>
<dbReference type="CDD" id="cd14846">
    <property type="entry name" value="Peptidase_M15_like"/>
    <property type="match status" value="1"/>
</dbReference>
<feature type="domain" description="D-alanyl-D-alanine carboxypeptidase-like core" evidence="2">
    <location>
        <begin position="72"/>
        <end position="173"/>
    </location>
</feature>
<dbReference type="InterPro" id="IPR003709">
    <property type="entry name" value="VanY-like_core_dom"/>
</dbReference>
<dbReference type="RefSeq" id="WP_109696662.1">
    <property type="nucleotide sequence ID" value="NZ_QGDD01000010.1"/>
</dbReference>
<evidence type="ECO:0000313" key="3">
    <source>
        <dbReference type="EMBL" id="PWN01220.1"/>
    </source>
</evidence>
<dbReference type="SUPFAM" id="SSF55166">
    <property type="entry name" value="Hedgehog/DD-peptidase"/>
    <property type="match status" value="1"/>
</dbReference>